<dbReference type="AlphaFoldDB" id="A0AAD4W929"/>
<sequence>MAIALWGRCGTESSEIKRVKELGAREFVGSTNPAEAESWITEVERIFGVLKCPVGDRVHLATFLLKGNAYLWWKAVKKGYENPAAINWEEFQRSWLPDVDDLRKDYAWRSRALAQVAERVLRKLSGSAGRRRRDTPRIGGPSQGPSKRGGSRSSSARGRWSGGRGSSSSSGRSGSRPA</sequence>
<protein>
    <recommendedName>
        <fullName evidence="4">Retrotransposon gag domain-containing protein</fullName>
    </recommendedName>
</protein>
<evidence type="ECO:0000256" key="1">
    <source>
        <dbReference type="SAM" id="MobiDB-lite"/>
    </source>
</evidence>
<dbReference type="Proteomes" id="UP001054821">
    <property type="component" value="Chromosome 3"/>
</dbReference>
<accession>A0AAD4W929</accession>
<feature type="region of interest" description="Disordered" evidence="1">
    <location>
        <begin position="125"/>
        <end position="178"/>
    </location>
</feature>
<dbReference type="EMBL" id="JAJFAZ020000003">
    <property type="protein sequence ID" value="KAI5339093.1"/>
    <property type="molecule type" value="Genomic_DNA"/>
</dbReference>
<feature type="compositionally biased region" description="Low complexity" evidence="1">
    <location>
        <begin position="166"/>
        <end position="178"/>
    </location>
</feature>
<evidence type="ECO:0000313" key="3">
    <source>
        <dbReference type="Proteomes" id="UP001054821"/>
    </source>
</evidence>
<evidence type="ECO:0008006" key="4">
    <source>
        <dbReference type="Google" id="ProtNLM"/>
    </source>
</evidence>
<evidence type="ECO:0000313" key="2">
    <source>
        <dbReference type="EMBL" id="KAI5339093.1"/>
    </source>
</evidence>
<name>A0AAD4W929_PRUDU</name>
<comment type="caution">
    <text evidence="2">The sequence shown here is derived from an EMBL/GenBank/DDBJ whole genome shotgun (WGS) entry which is preliminary data.</text>
</comment>
<organism evidence="2 3">
    <name type="scientific">Prunus dulcis</name>
    <name type="common">Almond</name>
    <name type="synonym">Amygdalus dulcis</name>
    <dbReference type="NCBI Taxonomy" id="3755"/>
    <lineage>
        <taxon>Eukaryota</taxon>
        <taxon>Viridiplantae</taxon>
        <taxon>Streptophyta</taxon>
        <taxon>Embryophyta</taxon>
        <taxon>Tracheophyta</taxon>
        <taxon>Spermatophyta</taxon>
        <taxon>Magnoliopsida</taxon>
        <taxon>eudicotyledons</taxon>
        <taxon>Gunneridae</taxon>
        <taxon>Pentapetalae</taxon>
        <taxon>rosids</taxon>
        <taxon>fabids</taxon>
        <taxon>Rosales</taxon>
        <taxon>Rosaceae</taxon>
        <taxon>Amygdaloideae</taxon>
        <taxon>Amygdaleae</taxon>
        <taxon>Prunus</taxon>
    </lineage>
</organism>
<feature type="compositionally biased region" description="Low complexity" evidence="1">
    <location>
        <begin position="139"/>
        <end position="159"/>
    </location>
</feature>
<reference evidence="2 3" key="1">
    <citation type="journal article" date="2022" name="G3 (Bethesda)">
        <title>Whole-genome sequence and methylome profiling of the almond [Prunus dulcis (Mill.) D.A. Webb] cultivar 'Nonpareil'.</title>
        <authorList>
            <person name="D'Amico-Willman K.M."/>
            <person name="Ouma W.Z."/>
            <person name="Meulia T."/>
            <person name="Sideli G.M."/>
            <person name="Gradziel T.M."/>
            <person name="Fresnedo-Ramirez J."/>
        </authorList>
    </citation>
    <scope>NUCLEOTIDE SEQUENCE [LARGE SCALE GENOMIC DNA]</scope>
    <source>
        <strain evidence="2">Clone GOH B32 T37-40</strain>
    </source>
</reference>
<keyword evidence="3" id="KW-1185">Reference proteome</keyword>
<proteinExistence type="predicted"/>
<gene>
    <name evidence="2" type="ORF">L3X38_018365</name>
</gene>